<proteinExistence type="inferred from homology"/>
<dbReference type="GO" id="GO:0016020">
    <property type="term" value="C:membrane"/>
    <property type="evidence" value="ECO:0007669"/>
    <property type="project" value="UniProtKB-SubCell"/>
</dbReference>
<evidence type="ECO:0000259" key="10">
    <source>
        <dbReference type="Pfam" id="PF03088"/>
    </source>
</evidence>
<dbReference type="Proteomes" id="UP001177744">
    <property type="component" value="Unassembled WGS sequence"/>
</dbReference>
<dbReference type="GO" id="GO:0012505">
    <property type="term" value="C:endomembrane system"/>
    <property type="evidence" value="ECO:0007669"/>
    <property type="project" value="TreeGrafter"/>
</dbReference>
<keyword evidence="5" id="KW-1133">Transmembrane helix</keyword>
<dbReference type="Pfam" id="PF03088">
    <property type="entry name" value="Str_synth"/>
    <property type="match status" value="1"/>
</dbReference>
<evidence type="ECO:0000256" key="6">
    <source>
        <dbReference type="ARBA" id="ARBA00023136"/>
    </source>
</evidence>
<accession>A0AA40HTY6</accession>
<feature type="compositionally biased region" description="Polar residues" evidence="9">
    <location>
        <begin position="355"/>
        <end position="366"/>
    </location>
</feature>
<dbReference type="FunFam" id="2.120.10.30:FF:000041">
    <property type="entry name" value="adipocyte plasma membrane-associated protein"/>
    <property type="match status" value="1"/>
</dbReference>
<evidence type="ECO:0000256" key="5">
    <source>
        <dbReference type="ARBA" id="ARBA00022989"/>
    </source>
</evidence>
<evidence type="ECO:0000313" key="11">
    <source>
        <dbReference type="EMBL" id="KAK1337207.1"/>
    </source>
</evidence>
<protein>
    <recommendedName>
        <fullName evidence="3">Adipocyte plasma membrane-associated protein</fullName>
    </recommendedName>
</protein>
<dbReference type="AlphaFoldDB" id="A0AA40HTY6"/>
<comment type="similarity">
    <text evidence="2">Belongs to the strictosidine synthase family.</text>
</comment>
<dbReference type="PANTHER" id="PTHR10426">
    <property type="entry name" value="STRICTOSIDINE SYNTHASE-RELATED"/>
    <property type="match status" value="1"/>
</dbReference>
<keyword evidence="4" id="KW-0812">Transmembrane</keyword>
<dbReference type="Gene3D" id="2.120.10.30">
    <property type="entry name" value="TolB, C-terminal domain"/>
    <property type="match status" value="1"/>
</dbReference>
<keyword evidence="6" id="KW-0472">Membrane</keyword>
<reference evidence="11" key="1">
    <citation type="submission" date="2023-06" db="EMBL/GenBank/DDBJ databases">
        <title>Reference genome for the Northern bat (Eptesicus nilssonii), a most northern bat species.</title>
        <authorList>
            <person name="Laine V.N."/>
            <person name="Pulliainen A.T."/>
            <person name="Lilley T.M."/>
        </authorList>
    </citation>
    <scope>NUCLEOTIDE SEQUENCE</scope>
    <source>
        <strain evidence="11">BLF_Eptnil</strain>
        <tissue evidence="11">Kidney</tissue>
    </source>
</reference>
<dbReference type="EMBL" id="JAULJE010000011">
    <property type="protein sequence ID" value="KAK1337207.1"/>
    <property type="molecule type" value="Genomic_DNA"/>
</dbReference>
<evidence type="ECO:0000313" key="12">
    <source>
        <dbReference type="Proteomes" id="UP001177744"/>
    </source>
</evidence>
<evidence type="ECO:0000256" key="1">
    <source>
        <dbReference type="ARBA" id="ARBA00004167"/>
    </source>
</evidence>
<dbReference type="Pfam" id="PF20067">
    <property type="entry name" value="SSL_N"/>
    <property type="match status" value="1"/>
</dbReference>
<dbReference type="PANTHER" id="PTHR10426:SF130">
    <property type="entry name" value="ADIPOCYTE PLASMA MEMBRANE-ASSOCIATED PROTEIN"/>
    <property type="match status" value="1"/>
</dbReference>
<comment type="caution">
    <text evidence="11">The sequence shown here is derived from an EMBL/GenBank/DDBJ whole genome shotgun (WGS) entry which is preliminary data.</text>
</comment>
<name>A0AA40HTY6_CNENI</name>
<feature type="domain" description="Strictosidine synthase conserved region" evidence="10">
    <location>
        <begin position="167"/>
        <end position="254"/>
    </location>
</feature>
<keyword evidence="7" id="KW-0325">Glycoprotein</keyword>
<gene>
    <name evidence="11" type="ORF">QTO34_001830</name>
</gene>
<organism evidence="11 12">
    <name type="scientific">Cnephaeus nilssonii</name>
    <name type="common">Northern bat</name>
    <name type="synonym">Eptesicus nilssonii</name>
    <dbReference type="NCBI Taxonomy" id="3371016"/>
    <lineage>
        <taxon>Eukaryota</taxon>
        <taxon>Metazoa</taxon>
        <taxon>Chordata</taxon>
        <taxon>Craniata</taxon>
        <taxon>Vertebrata</taxon>
        <taxon>Euteleostomi</taxon>
        <taxon>Mammalia</taxon>
        <taxon>Eutheria</taxon>
        <taxon>Laurasiatheria</taxon>
        <taxon>Chiroptera</taxon>
        <taxon>Yangochiroptera</taxon>
        <taxon>Vespertilionidae</taxon>
        <taxon>Cnephaeus</taxon>
    </lineage>
</organism>
<evidence type="ECO:0000256" key="8">
    <source>
        <dbReference type="ARBA" id="ARBA00056343"/>
    </source>
</evidence>
<evidence type="ECO:0000256" key="9">
    <source>
        <dbReference type="SAM" id="MobiDB-lite"/>
    </source>
</evidence>
<feature type="region of interest" description="Disordered" evidence="9">
    <location>
        <begin position="342"/>
        <end position="381"/>
    </location>
</feature>
<comment type="function">
    <text evidence="8">Exhibits strong arylesterase activity with beta-naphthyl acetate and phenyl acetate. May play a role in adipocyte differentiation.</text>
</comment>
<evidence type="ECO:0000256" key="4">
    <source>
        <dbReference type="ARBA" id="ARBA00022692"/>
    </source>
</evidence>
<comment type="subcellular location">
    <subcellularLocation>
        <location evidence="1">Membrane</location>
        <topology evidence="1">Single-pass membrane protein</topology>
    </subcellularLocation>
</comment>
<dbReference type="SUPFAM" id="SSF63829">
    <property type="entry name" value="Calcium-dependent phosphotriesterase"/>
    <property type="match status" value="1"/>
</dbReference>
<keyword evidence="12" id="KW-1185">Reference proteome</keyword>
<evidence type="ECO:0000256" key="3">
    <source>
        <dbReference type="ARBA" id="ARBA00015678"/>
    </source>
</evidence>
<sequence>MLAVSFTVPLLGAMMLLDSPIDPQPLRQIPIIALFCSFKEPPLLHGVLQPNTKLRQAERLYENQLIGPESIANIGDVIFTGTADGRIIKIENGEVDTIARFGSGPCKTRDDEPTCGRPLGIRVGPNGTLFVVDAYKGLFEVNPWTREVKLLLSSDTPLEGRKMAFVNDLTITRDGRKIYFTDSSSKWQRRDFLLLVMEGTDDGRLLEYDTETKEVKVLLDQLRFPNGVQLSPEEDFVLVAETTMARIRRVYVSGLTKGGVDLFVENLPGFPDNIRPSSSGGYWVCMSTIRSNPGFSMLDFLSERPYIKRMIFKLFSQETVMKFVPRYSLALELSSSGTFQRSLHDPMGRWPPTSAKRTSTTGTSTWAPSGPPSSADSAFSLFSHPDGSPDRGCARSWHMAPPGPGGTMDTALFTCSTVPWKCGVTLGMYVPL</sequence>
<dbReference type="GO" id="GO:0004064">
    <property type="term" value="F:arylesterase activity"/>
    <property type="evidence" value="ECO:0007669"/>
    <property type="project" value="TreeGrafter"/>
</dbReference>
<evidence type="ECO:0000256" key="7">
    <source>
        <dbReference type="ARBA" id="ARBA00023180"/>
    </source>
</evidence>
<dbReference type="InterPro" id="IPR011042">
    <property type="entry name" value="6-blade_b-propeller_TolB-like"/>
</dbReference>
<dbReference type="InterPro" id="IPR018119">
    <property type="entry name" value="Strictosidine_synth_cons-reg"/>
</dbReference>
<evidence type="ECO:0000256" key="2">
    <source>
        <dbReference type="ARBA" id="ARBA00009191"/>
    </source>
</evidence>